<gene>
    <name evidence="4" type="ORF">DEH84_16080</name>
</gene>
<dbReference type="EMBL" id="CP029210">
    <property type="protein sequence ID" value="AWI55340.1"/>
    <property type="molecule type" value="Genomic_DNA"/>
</dbReference>
<keyword evidence="5" id="KW-1185">Reference proteome</keyword>
<organism evidence="4 5">
    <name type="scientific">Aquabacterium olei</name>
    <dbReference type="NCBI Taxonomy" id="1296669"/>
    <lineage>
        <taxon>Bacteria</taxon>
        <taxon>Pseudomonadati</taxon>
        <taxon>Pseudomonadota</taxon>
        <taxon>Betaproteobacteria</taxon>
        <taxon>Burkholderiales</taxon>
        <taxon>Aquabacterium</taxon>
    </lineage>
</organism>
<feature type="coiled-coil region" evidence="1">
    <location>
        <begin position="118"/>
        <end position="152"/>
    </location>
</feature>
<evidence type="ECO:0000256" key="3">
    <source>
        <dbReference type="SAM" id="SignalP"/>
    </source>
</evidence>
<sequence length="222" mass="24362">MGLVALTLAALAGSGPVAAAASGSGIYSCIDSAGRRYTSDRPIPECLDREQRVLNRDGSQRQVLPPRMNAEERAAEEERQRQRAQAEAARKDAIRRDRNLVLRYPNEGAHQRAREGALDDLRKAIASSERQVAQLQDERKGLMAEAEFYKGKRIPVKLKSQLDANEAQQQAQRDIILNQQAEMGRINAFYDTELARLRKLWAGAAPGSLEADAPSAAASAGR</sequence>
<evidence type="ECO:0000256" key="2">
    <source>
        <dbReference type="SAM" id="MobiDB-lite"/>
    </source>
</evidence>
<dbReference type="OrthoDB" id="8895482at2"/>
<feature type="compositionally biased region" description="Basic and acidic residues" evidence="2">
    <location>
        <begin position="69"/>
        <end position="81"/>
    </location>
</feature>
<evidence type="ECO:0000313" key="4">
    <source>
        <dbReference type="EMBL" id="AWI55340.1"/>
    </source>
</evidence>
<evidence type="ECO:0000256" key="1">
    <source>
        <dbReference type="SAM" id="Coils"/>
    </source>
</evidence>
<protein>
    <submittedName>
        <fullName evidence="4">Uncharacterized protein</fullName>
    </submittedName>
</protein>
<accession>A0A2U8FWF4</accession>
<feature type="signal peptide" evidence="3">
    <location>
        <begin position="1"/>
        <end position="19"/>
    </location>
</feature>
<feature type="chain" id="PRO_5016031818" evidence="3">
    <location>
        <begin position="20"/>
        <end position="222"/>
    </location>
</feature>
<keyword evidence="3" id="KW-0732">Signal</keyword>
<name>A0A2U8FWF4_9BURK</name>
<keyword evidence="1" id="KW-0175">Coiled coil</keyword>
<evidence type="ECO:0000313" key="5">
    <source>
        <dbReference type="Proteomes" id="UP000244892"/>
    </source>
</evidence>
<proteinExistence type="predicted"/>
<dbReference type="KEGG" id="aon:DEH84_16080"/>
<reference evidence="4 5" key="1">
    <citation type="submission" date="2018-05" db="EMBL/GenBank/DDBJ databases">
        <title>complete genome sequence of Aquabacterium olei NBRC 110486.</title>
        <authorList>
            <person name="Tang B."/>
            <person name="Chang J."/>
            <person name="Zhang L."/>
            <person name="Yang H."/>
        </authorList>
    </citation>
    <scope>NUCLEOTIDE SEQUENCE [LARGE SCALE GENOMIC DNA]</scope>
    <source>
        <strain evidence="4 5">NBRC 110486</strain>
    </source>
</reference>
<feature type="region of interest" description="Disordered" evidence="2">
    <location>
        <begin position="67"/>
        <end position="90"/>
    </location>
</feature>
<dbReference type="Proteomes" id="UP000244892">
    <property type="component" value="Chromosome"/>
</dbReference>
<dbReference type="AlphaFoldDB" id="A0A2U8FWF4"/>